<proteinExistence type="predicted"/>
<reference evidence="4" key="1">
    <citation type="journal article" date="2019" name="Int. J. Syst. Evol. Microbiol.">
        <title>The Global Catalogue of Microorganisms (GCM) 10K type strain sequencing project: providing services to taxonomists for standard genome sequencing and annotation.</title>
        <authorList>
            <consortium name="The Broad Institute Genomics Platform"/>
            <consortium name="The Broad Institute Genome Sequencing Center for Infectious Disease"/>
            <person name="Wu L."/>
            <person name="Ma J."/>
        </authorList>
    </citation>
    <scope>NUCLEOTIDE SEQUENCE [LARGE SCALE GENOMIC DNA]</scope>
    <source>
        <strain evidence="4">KCTC 52487</strain>
    </source>
</reference>
<keyword evidence="2" id="KW-1133">Transmembrane helix</keyword>
<keyword evidence="2" id="KW-0472">Membrane</keyword>
<feature type="transmembrane region" description="Helical" evidence="2">
    <location>
        <begin position="114"/>
        <end position="133"/>
    </location>
</feature>
<accession>A0ABV6ZXI9</accession>
<evidence type="ECO:0000256" key="1">
    <source>
        <dbReference type="SAM" id="MobiDB-lite"/>
    </source>
</evidence>
<feature type="compositionally biased region" description="Low complexity" evidence="1">
    <location>
        <begin position="352"/>
        <end position="372"/>
    </location>
</feature>
<feature type="transmembrane region" description="Helical" evidence="2">
    <location>
        <begin position="241"/>
        <end position="259"/>
    </location>
</feature>
<evidence type="ECO:0000313" key="4">
    <source>
        <dbReference type="Proteomes" id="UP001595379"/>
    </source>
</evidence>
<feature type="region of interest" description="Disordered" evidence="1">
    <location>
        <begin position="422"/>
        <end position="532"/>
    </location>
</feature>
<dbReference type="Proteomes" id="UP001595379">
    <property type="component" value="Unassembled WGS sequence"/>
</dbReference>
<feature type="transmembrane region" description="Helical" evidence="2">
    <location>
        <begin position="216"/>
        <end position="235"/>
    </location>
</feature>
<protein>
    <submittedName>
        <fullName evidence="3">Uncharacterized protein</fullName>
    </submittedName>
</protein>
<dbReference type="RefSeq" id="WP_343164538.1">
    <property type="nucleotide sequence ID" value="NZ_JBHRSV010000016.1"/>
</dbReference>
<feature type="region of interest" description="Disordered" evidence="1">
    <location>
        <begin position="316"/>
        <end position="405"/>
    </location>
</feature>
<dbReference type="EMBL" id="JBHRSV010000016">
    <property type="protein sequence ID" value="MFC2926225.1"/>
    <property type="molecule type" value="Genomic_DNA"/>
</dbReference>
<feature type="transmembrane region" description="Helical" evidence="2">
    <location>
        <begin position="190"/>
        <end position="209"/>
    </location>
</feature>
<sequence length="532" mass="55219">MPVLPTAHASQSYGRRQLEFFATTGHIASPDRRQRASERRFQDMDGGLHTVRLANGDAPMETGDSIAVLRAQSGPDRQSRPVSVINYRTNSWEPAAPDATRALSRAGITRGANWWLSMIAVALFAIVLVWPALRAAFLELNPSLFAGLPAFDLVALVASQAGFLIGADPAASIGGLDRVVASTGIVEAEAANAVLLGAGLALLGLIAYVGRTWRVVWVPLFIAAALSAGLVLGGVDGATGIVLMAIGGLVLFFSLAGFINRVRDASRFRGRVARLSEHMLRNPPQESVVSPPAARSSEPAMAVATLSAGAVAMDAAEPAENAPADDEAEQVSEAANDAAERTHADPAEDAAEGLAAEAAEPAAEAPEAVSEPDIPEAASPPTEVEDAPRTLSATATAEDTTLTRDARTSAAFGALAAAMAGEDTQTLEADDDLPSDAELARARGETEPGDAVVSLRAPEPEMPDNSDRDMSLPEPPPLAAQPEPAGEDTITTQADAPDLPDEADTPELASDVDHDPMMAHDAPSGEDADRQS</sequence>
<evidence type="ECO:0000313" key="3">
    <source>
        <dbReference type="EMBL" id="MFC2926225.1"/>
    </source>
</evidence>
<keyword evidence="4" id="KW-1185">Reference proteome</keyword>
<comment type="caution">
    <text evidence="3">The sequence shown here is derived from an EMBL/GenBank/DDBJ whole genome shotgun (WGS) entry which is preliminary data.</text>
</comment>
<evidence type="ECO:0000256" key="2">
    <source>
        <dbReference type="SAM" id="Phobius"/>
    </source>
</evidence>
<gene>
    <name evidence="3" type="ORF">ACFOOR_08910</name>
</gene>
<feature type="compositionally biased region" description="Polar residues" evidence="1">
    <location>
        <begin position="391"/>
        <end position="400"/>
    </location>
</feature>
<organism evidence="3 4">
    <name type="scientific">Hyphobacterium vulgare</name>
    <dbReference type="NCBI Taxonomy" id="1736751"/>
    <lineage>
        <taxon>Bacteria</taxon>
        <taxon>Pseudomonadati</taxon>
        <taxon>Pseudomonadota</taxon>
        <taxon>Alphaproteobacteria</taxon>
        <taxon>Maricaulales</taxon>
        <taxon>Maricaulaceae</taxon>
        <taxon>Hyphobacterium</taxon>
    </lineage>
</organism>
<name>A0ABV6ZXI9_9PROT</name>
<keyword evidence="2" id="KW-0812">Transmembrane</keyword>